<gene>
    <name evidence="9" type="ORF">QWJ08_18865</name>
</gene>
<evidence type="ECO:0000313" key="10">
    <source>
        <dbReference type="Proteomes" id="UP001169719"/>
    </source>
</evidence>
<keyword evidence="8" id="KW-0961">Cell wall biogenesis/degradation</keyword>
<protein>
    <submittedName>
        <fullName evidence="9">M15 family metallopeptidase</fullName>
    </submittedName>
</protein>
<dbReference type="SUPFAM" id="SSF55166">
    <property type="entry name" value="Hedgehog/DD-peptidase"/>
    <property type="match status" value="1"/>
</dbReference>
<evidence type="ECO:0000256" key="7">
    <source>
        <dbReference type="ARBA" id="ARBA00023049"/>
    </source>
</evidence>
<proteinExistence type="predicted"/>
<sequence>MKHIDISSPLVTSMPVEDNKDALVSVKGHLNYGPPPECSETEDCYHFLREGVLEKLLHAEQSLPSGFRFRLYEGYRSPEFQDTLFHQQLQRVVLNDPTLSPKDAYSIAAQLVAPTRTYEGLPLFPPRSSGGAVDIEIVDSNGQVIDFGMEIKDWVSVCPSLCETQALGLSPEAVKNRTMLVSVMSEAGFVNYSREWWHFSYGDQYWAYFTGHPYAYYGSVGLARA</sequence>
<dbReference type="PANTHER" id="PTHR43126">
    <property type="entry name" value="D-ALANYL-D-ALANINE DIPEPTIDASE"/>
    <property type="match status" value="1"/>
</dbReference>
<comment type="catalytic activity">
    <reaction evidence="1">
        <text>D-alanyl-D-alanine + H2O = 2 D-alanine</text>
        <dbReference type="Rhea" id="RHEA:20661"/>
        <dbReference type="ChEBI" id="CHEBI:15377"/>
        <dbReference type="ChEBI" id="CHEBI:57416"/>
        <dbReference type="ChEBI" id="CHEBI:57822"/>
        <dbReference type="EC" id="3.4.13.22"/>
    </reaction>
</comment>
<dbReference type="PANTHER" id="PTHR43126:SF2">
    <property type="entry name" value="D-ALANYL-D-ALANINE DIPEPTIDASE"/>
    <property type="match status" value="1"/>
</dbReference>
<keyword evidence="7" id="KW-0482">Metalloprotease</keyword>
<reference evidence="9" key="1">
    <citation type="submission" date="2024-05" db="EMBL/GenBank/DDBJ databases">
        <title>Genome Sequences of Four Agar- Degrading Marine Bacteria.</title>
        <authorList>
            <person name="Phillips E.K."/>
            <person name="Shaffer J.C."/>
            <person name="Henson M.W."/>
            <person name="Temperton B."/>
            <person name="Thrash C.J."/>
            <person name="Martin M.O."/>
        </authorList>
    </citation>
    <scope>NUCLEOTIDE SEQUENCE</scope>
    <source>
        <strain evidence="9">EKP203</strain>
    </source>
</reference>
<dbReference type="RefSeq" id="WP_289963471.1">
    <property type="nucleotide sequence ID" value="NZ_JAUEOZ010000002.1"/>
</dbReference>
<keyword evidence="6" id="KW-0224">Dipeptidase</keyword>
<evidence type="ECO:0000256" key="2">
    <source>
        <dbReference type="ARBA" id="ARBA00022670"/>
    </source>
</evidence>
<keyword evidence="3" id="KW-0479">Metal-binding</keyword>
<dbReference type="CDD" id="cd14843">
    <property type="entry name" value="D-Ala-D-Ala_dipeptidase_like"/>
    <property type="match status" value="1"/>
</dbReference>
<dbReference type="Proteomes" id="UP001169719">
    <property type="component" value="Unassembled WGS sequence"/>
</dbReference>
<evidence type="ECO:0000313" key="9">
    <source>
        <dbReference type="EMBL" id="MDN2483410.1"/>
    </source>
</evidence>
<dbReference type="Pfam" id="PF01427">
    <property type="entry name" value="Peptidase_M15"/>
    <property type="match status" value="1"/>
</dbReference>
<dbReference type="InterPro" id="IPR000755">
    <property type="entry name" value="A_A_dipeptidase"/>
</dbReference>
<name>A0ABT7Y639_9VIBR</name>
<dbReference type="EMBL" id="JAUEOZ010000002">
    <property type="protein sequence ID" value="MDN2483410.1"/>
    <property type="molecule type" value="Genomic_DNA"/>
</dbReference>
<dbReference type="InterPro" id="IPR009045">
    <property type="entry name" value="Zn_M74/Hedgehog-like"/>
</dbReference>
<evidence type="ECO:0000256" key="6">
    <source>
        <dbReference type="ARBA" id="ARBA00022997"/>
    </source>
</evidence>
<dbReference type="Gene3D" id="3.30.1380.10">
    <property type="match status" value="1"/>
</dbReference>
<keyword evidence="4" id="KW-0378">Hydrolase</keyword>
<keyword evidence="5" id="KW-0862">Zinc</keyword>
<comment type="caution">
    <text evidence="9">The sequence shown here is derived from an EMBL/GenBank/DDBJ whole genome shotgun (WGS) entry which is preliminary data.</text>
</comment>
<evidence type="ECO:0000256" key="5">
    <source>
        <dbReference type="ARBA" id="ARBA00022833"/>
    </source>
</evidence>
<organism evidence="9 10">
    <name type="scientific">Vibrio agarivorans</name>
    <dbReference type="NCBI Taxonomy" id="153622"/>
    <lineage>
        <taxon>Bacteria</taxon>
        <taxon>Pseudomonadati</taxon>
        <taxon>Pseudomonadota</taxon>
        <taxon>Gammaproteobacteria</taxon>
        <taxon>Vibrionales</taxon>
        <taxon>Vibrionaceae</taxon>
        <taxon>Vibrio</taxon>
    </lineage>
</organism>
<evidence type="ECO:0000256" key="8">
    <source>
        <dbReference type="ARBA" id="ARBA00023316"/>
    </source>
</evidence>
<keyword evidence="2" id="KW-0645">Protease</keyword>
<evidence type="ECO:0000256" key="3">
    <source>
        <dbReference type="ARBA" id="ARBA00022723"/>
    </source>
</evidence>
<keyword evidence="10" id="KW-1185">Reference proteome</keyword>
<evidence type="ECO:0000256" key="4">
    <source>
        <dbReference type="ARBA" id="ARBA00022801"/>
    </source>
</evidence>
<accession>A0ABT7Y639</accession>
<evidence type="ECO:0000256" key="1">
    <source>
        <dbReference type="ARBA" id="ARBA00001362"/>
    </source>
</evidence>